<evidence type="ECO:0000313" key="2">
    <source>
        <dbReference type="EMBL" id="RDB26197.1"/>
    </source>
</evidence>
<evidence type="ECO:0000256" key="1">
    <source>
        <dbReference type="SAM" id="MobiDB-lite"/>
    </source>
</evidence>
<comment type="caution">
    <text evidence="2">The sequence shown here is derived from an EMBL/GenBank/DDBJ whole genome shotgun (WGS) entry which is preliminary data.</text>
</comment>
<proteinExistence type="predicted"/>
<feature type="region of interest" description="Disordered" evidence="1">
    <location>
        <begin position="40"/>
        <end position="77"/>
    </location>
</feature>
<protein>
    <submittedName>
        <fullName evidence="2">Uncharacterized protein</fullName>
    </submittedName>
</protein>
<dbReference type="AlphaFoldDB" id="A0A369K0A3"/>
<dbReference type="Proteomes" id="UP000076154">
    <property type="component" value="Unassembled WGS sequence"/>
</dbReference>
<dbReference type="EMBL" id="LUEZ02000040">
    <property type="protein sequence ID" value="RDB26197.1"/>
    <property type="molecule type" value="Genomic_DNA"/>
</dbReference>
<dbReference type="InParanoid" id="A0A369K0A3"/>
<accession>A0A369K0A3</accession>
<gene>
    <name evidence="2" type="ORF">Hypma_006678</name>
</gene>
<organism evidence="2 3">
    <name type="scientific">Hypsizygus marmoreus</name>
    <name type="common">White beech mushroom</name>
    <name type="synonym">Agaricus marmoreus</name>
    <dbReference type="NCBI Taxonomy" id="39966"/>
    <lineage>
        <taxon>Eukaryota</taxon>
        <taxon>Fungi</taxon>
        <taxon>Dikarya</taxon>
        <taxon>Basidiomycota</taxon>
        <taxon>Agaricomycotina</taxon>
        <taxon>Agaricomycetes</taxon>
        <taxon>Agaricomycetidae</taxon>
        <taxon>Agaricales</taxon>
        <taxon>Tricholomatineae</taxon>
        <taxon>Lyophyllaceae</taxon>
        <taxon>Hypsizygus</taxon>
    </lineage>
</organism>
<name>A0A369K0A3_HYPMA</name>
<reference evidence="2" key="1">
    <citation type="submission" date="2018-04" db="EMBL/GenBank/DDBJ databases">
        <title>Whole genome sequencing of Hypsizygus marmoreus.</title>
        <authorList>
            <person name="Choi I.-G."/>
            <person name="Min B."/>
            <person name="Kim J.-G."/>
            <person name="Kim S."/>
            <person name="Oh Y.-L."/>
            <person name="Kong W.-S."/>
            <person name="Park H."/>
            <person name="Jeong J."/>
            <person name="Song E.-S."/>
        </authorList>
    </citation>
    <scope>NUCLEOTIDE SEQUENCE [LARGE SCALE GENOMIC DNA]</scope>
    <source>
        <strain evidence="2">51987-8</strain>
    </source>
</reference>
<sequence length="116" mass="13096">MNTLQNLPKLFPRSFRHAFAVAIKTIHTTCLLHNVQNAESSPLEFSGNGEEKSRTDKATALNPRDCTSDGKQPGLESVDKRRVLHEMYFGLVLRLSIARHDKRDRDACTLEDDNST</sequence>
<keyword evidence="3" id="KW-1185">Reference proteome</keyword>
<evidence type="ECO:0000313" key="3">
    <source>
        <dbReference type="Proteomes" id="UP000076154"/>
    </source>
</evidence>